<dbReference type="AlphaFoldDB" id="A0ABD1KGL1"/>
<dbReference type="PANTHER" id="PTHR23235">
    <property type="entry name" value="KRUEPPEL-LIKE TRANSCRIPTION FACTOR"/>
    <property type="match status" value="1"/>
</dbReference>
<keyword evidence="10" id="KW-0175">Coiled coil</keyword>
<keyword evidence="3" id="KW-0677">Repeat</keyword>
<feature type="domain" description="C2H2-type" evidence="12">
    <location>
        <begin position="503"/>
        <end position="530"/>
    </location>
</feature>
<feature type="coiled-coil region" evidence="10">
    <location>
        <begin position="34"/>
        <end position="68"/>
    </location>
</feature>
<dbReference type="SMART" id="SM00355">
    <property type="entry name" value="ZnF_C2H2"/>
    <property type="match status" value="4"/>
</dbReference>
<feature type="domain" description="C2H2-type" evidence="12">
    <location>
        <begin position="447"/>
        <end position="474"/>
    </location>
</feature>
<keyword evidence="6" id="KW-0805">Transcription regulation</keyword>
<evidence type="ECO:0000259" key="12">
    <source>
        <dbReference type="PROSITE" id="PS50157"/>
    </source>
</evidence>
<keyword evidence="5" id="KW-0862">Zinc</keyword>
<dbReference type="Pfam" id="PF00096">
    <property type="entry name" value="zf-C2H2"/>
    <property type="match status" value="2"/>
</dbReference>
<gene>
    <name evidence="13" type="ORF">ACEWY4_007220</name>
</gene>
<dbReference type="PROSITE" id="PS50157">
    <property type="entry name" value="ZINC_FINGER_C2H2_2"/>
    <property type="match status" value="4"/>
</dbReference>
<evidence type="ECO:0000256" key="11">
    <source>
        <dbReference type="SAM" id="MobiDB-lite"/>
    </source>
</evidence>
<evidence type="ECO:0000256" key="2">
    <source>
        <dbReference type="ARBA" id="ARBA00022723"/>
    </source>
</evidence>
<proteinExistence type="predicted"/>
<reference evidence="13 14" key="1">
    <citation type="submission" date="2024-09" db="EMBL/GenBank/DDBJ databases">
        <title>A chromosome-level genome assembly of Gray's grenadier anchovy, Coilia grayii.</title>
        <authorList>
            <person name="Fu Z."/>
        </authorList>
    </citation>
    <scope>NUCLEOTIDE SEQUENCE [LARGE SCALE GENOMIC DNA]</scope>
    <source>
        <strain evidence="13">G4</strain>
        <tissue evidence="13">Muscle</tissue>
    </source>
</reference>
<dbReference type="Gene3D" id="3.30.160.60">
    <property type="entry name" value="Classic Zinc Finger"/>
    <property type="match status" value="4"/>
</dbReference>
<keyword evidence="4 9" id="KW-0863">Zinc-finger</keyword>
<feature type="region of interest" description="Disordered" evidence="11">
    <location>
        <begin position="76"/>
        <end position="136"/>
    </location>
</feature>
<feature type="region of interest" description="Disordered" evidence="11">
    <location>
        <begin position="303"/>
        <end position="328"/>
    </location>
</feature>
<organism evidence="13 14">
    <name type="scientific">Coilia grayii</name>
    <name type="common">Gray's grenadier anchovy</name>
    <dbReference type="NCBI Taxonomy" id="363190"/>
    <lineage>
        <taxon>Eukaryota</taxon>
        <taxon>Metazoa</taxon>
        <taxon>Chordata</taxon>
        <taxon>Craniata</taxon>
        <taxon>Vertebrata</taxon>
        <taxon>Euteleostomi</taxon>
        <taxon>Actinopterygii</taxon>
        <taxon>Neopterygii</taxon>
        <taxon>Teleostei</taxon>
        <taxon>Clupei</taxon>
        <taxon>Clupeiformes</taxon>
        <taxon>Clupeoidei</taxon>
        <taxon>Engraulidae</taxon>
        <taxon>Coilinae</taxon>
        <taxon>Coilia</taxon>
    </lineage>
</organism>
<evidence type="ECO:0000256" key="5">
    <source>
        <dbReference type="ARBA" id="ARBA00022833"/>
    </source>
</evidence>
<dbReference type="SUPFAM" id="SSF57667">
    <property type="entry name" value="beta-beta-alpha zinc fingers"/>
    <property type="match status" value="2"/>
</dbReference>
<comment type="caution">
    <text evidence="13">The sequence shown here is derived from an EMBL/GenBank/DDBJ whole genome shotgun (WGS) entry which is preliminary data.</text>
</comment>
<evidence type="ECO:0000256" key="8">
    <source>
        <dbReference type="ARBA" id="ARBA00023242"/>
    </source>
</evidence>
<keyword evidence="2" id="KW-0479">Metal-binding</keyword>
<evidence type="ECO:0000256" key="6">
    <source>
        <dbReference type="ARBA" id="ARBA00023015"/>
    </source>
</evidence>
<accession>A0ABD1KGL1</accession>
<dbReference type="FunFam" id="3.30.160.60:FF:000099">
    <property type="entry name" value="Zinc finger protein 79"/>
    <property type="match status" value="1"/>
</dbReference>
<evidence type="ECO:0000256" key="7">
    <source>
        <dbReference type="ARBA" id="ARBA00023163"/>
    </source>
</evidence>
<dbReference type="InterPro" id="IPR013087">
    <property type="entry name" value="Znf_C2H2_type"/>
</dbReference>
<name>A0ABD1KGL1_9TELE</name>
<dbReference type="PANTHER" id="PTHR23235:SF120">
    <property type="entry name" value="KRUPPEL-LIKE FACTOR 15"/>
    <property type="match status" value="1"/>
</dbReference>
<dbReference type="Proteomes" id="UP001591681">
    <property type="component" value="Unassembled WGS sequence"/>
</dbReference>
<evidence type="ECO:0000256" key="4">
    <source>
        <dbReference type="ARBA" id="ARBA00022771"/>
    </source>
</evidence>
<evidence type="ECO:0000256" key="9">
    <source>
        <dbReference type="PROSITE-ProRule" id="PRU00042"/>
    </source>
</evidence>
<keyword evidence="7" id="KW-0804">Transcription</keyword>
<sequence length="562" mass="62256">MTNNYAFKTQIASIMEVLANTAVAEICKLIDNDYAVLRLEISQSQNENRLLKRKVQMMELKMARERAERTIRECVPSARSRGRTSVMERNKGWRGGGHFVTRDRPLSSQGESSWRGRRCFTEDPPAKRTPGVEEPTVTELEGPVILIKEEIPEAVLQEPVGTSWKRVVGPACDGMVLPTVTAEPLASSSAEQPGSRHNVVEAVRGDIGLPLAKMDEHQERQTDAASSFILAGFKETELTVNDSVSAAASTSDLSVPPPLEHSVYSSVVKMEEPSSCSVLNRPSTSEGQWPGPVDVDWSAGLASEQTQDHGSTSDTLEVSGSDGTPRVQTERLSCALSERSADKMTWELRTSCMQWEIDTEGQPEGVAPQSVSMTRPSDGYSLPSLGSERCQTGALLQRTSDRGHVAPVLPHVTNNNFVAEMANVASFEAPRKDTYKAKRKSPTKKLFPCLLCGRTFRCPKQVEIHHRVHTGEKPFRCTLCPASFSVAGNLKRHQRVHTGEKPFSCPQCDRHFSLRHQLQKHLRCHSGEKPFSCSRCGKRFAEKSYVRLHLQRSHSISTRLDA</sequence>
<feature type="domain" description="C2H2-type" evidence="12">
    <location>
        <begin position="531"/>
        <end position="555"/>
    </location>
</feature>
<dbReference type="GO" id="GO:0005634">
    <property type="term" value="C:nucleus"/>
    <property type="evidence" value="ECO:0007669"/>
    <property type="project" value="UniProtKB-SubCell"/>
</dbReference>
<dbReference type="InterPro" id="IPR036236">
    <property type="entry name" value="Znf_C2H2_sf"/>
</dbReference>
<keyword evidence="8" id="KW-0539">Nucleus</keyword>
<evidence type="ECO:0000256" key="3">
    <source>
        <dbReference type="ARBA" id="ARBA00022737"/>
    </source>
</evidence>
<dbReference type="FunFam" id="3.30.160.60:FF:002343">
    <property type="entry name" value="Zinc finger protein 33A"/>
    <property type="match status" value="2"/>
</dbReference>
<dbReference type="PROSITE" id="PS00028">
    <property type="entry name" value="ZINC_FINGER_C2H2_1"/>
    <property type="match status" value="4"/>
</dbReference>
<protein>
    <recommendedName>
        <fullName evidence="12">C2H2-type domain-containing protein</fullName>
    </recommendedName>
</protein>
<dbReference type="GO" id="GO:0008270">
    <property type="term" value="F:zinc ion binding"/>
    <property type="evidence" value="ECO:0007669"/>
    <property type="project" value="UniProtKB-KW"/>
</dbReference>
<dbReference type="EMBL" id="JBHFQA010000006">
    <property type="protein sequence ID" value="KAL2098013.1"/>
    <property type="molecule type" value="Genomic_DNA"/>
</dbReference>
<feature type="domain" description="C2H2-type" evidence="12">
    <location>
        <begin position="475"/>
        <end position="502"/>
    </location>
</feature>
<keyword evidence="14" id="KW-1185">Reference proteome</keyword>
<comment type="subcellular location">
    <subcellularLocation>
        <location evidence="1">Nucleus</location>
    </subcellularLocation>
</comment>
<evidence type="ECO:0000313" key="14">
    <source>
        <dbReference type="Proteomes" id="UP001591681"/>
    </source>
</evidence>
<evidence type="ECO:0000256" key="10">
    <source>
        <dbReference type="SAM" id="Coils"/>
    </source>
</evidence>
<evidence type="ECO:0000313" key="13">
    <source>
        <dbReference type="EMBL" id="KAL2098013.1"/>
    </source>
</evidence>
<evidence type="ECO:0000256" key="1">
    <source>
        <dbReference type="ARBA" id="ARBA00004123"/>
    </source>
</evidence>
<feature type="region of interest" description="Disordered" evidence="11">
    <location>
        <begin position="361"/>
        <end position="383"/>
    </location>
</feature>